<dbReference type="EMBL" id="CAJMWV010002516">
    <property type="protein sequence ID" value="CAE6464667.1"/>
    <property type="molecule type" value="Genomic_DNA"/>
</dbReference>
<name>A0A8H3GT20_9AGAM</name>
<evidence type="ECO:0000313" key="1">
    <source>
        <dbReference type="EMBL" id="CAE6464667.1"/>
    </source>
</evidence>
<accession>A0A8H3GT20</accession>
<proteinExistence type="predicted"/>
<dbReference type="Proteomes" id="UP000663831">
    <property type="component" value="Unassembled WGS sequence"/>
</dbReference>
<dbReference type="Gene3D" id="3.80.10.10">
    <property type="entry name" value="Ribonuclease Inhibitor"/>
    <property type="match status" value="1"/>
</dbReference>
<gene>
    <name evidence="1" type="ORF">RDB_LOCUS79869</name>
</gene>
<dbReference type="AlphaFoldDB" id="A0A8H3GT20"/>
<protein>
    <submittedName>
        <fullName evidence="1">Uncharacterized protein</fullName>
    </submittedName>
</protein>
<sequence length="518" mass="58183">MVASVSASHQDGCNLAMVCKALFQSVMPQLWRTVVGVERLLRLITGAVVIQEYSGTNKKITVTISKLALDESWKRYWVYSPHVTTLRMLLLESILHVDGWDILFAKHKEFEVPLLPNLECLDTGQPTVMFDRLDHLALFTLFFSPSIRRLNLQDCRTSHPNSDSSILGPKFHSLSALLVVNRFAASRGIVLPPPYNCPTERMIASSSLGVHEGCLSWFEGLPVSTNLTGLLINISAVAVGSGEGLIVLGHLPHLEDLGILGSNSYRHSFSQRELLPIPAGLFPQLRTLRLTSMPSTRLLYHIWNSEAMASKLAEVFIHLSHEITWDELESQMVPSLSNGCPSLRYACLFIRLNTVGHDESPLKPLSVLLSRLPIPSLSLYTGYGNWRNQNIPYSLHNQVFPFLKHLDLFASLYRSELKSLAASLPGLRHISVYLAFEKFEDADMVENGLHRSVLLQPMLVHIHYKSYSQPPDPHANYLEENRPQITCFIKSIWPNMSYLGFGDEKCLHNYGESGMMAI</sequence>
<reference evidence="1" key="1">
    <citation type="submission" date="2021-01" db="EMBL/GenBank/DDBJ databases">
        <authorList>
            <person name="Kaushik A."/>
        </authorList>
    </citation>
    <scope>NUCLEOTIDE SEQUENCE</scope>
    <source>
        <strain evidence="1">AG3-1AP</strain>
    </source>
</reference>
<comment type="caution">
    <text evidence="1">The sequence shown here is derived from an EMBL/GenBank/DDBJ whole genome shotgun (WGS) entry which is preliminary data.</text>
</comment>
<organism evidence="1 2">
    <name type="scientific">Rhizoctonia solani</name>
    <dbReference type="NCBI Taxonomy" id="456999"/>
    <lineage>
        <taxon>Eukaryota</taxon>
        <taxon>Fungi</taxon>
        <taxon>Dikarya</taxon>
        <taxon>Basidiomycota</taxon>
        <taxon>Agaricomycotina</taxon>
        <taxon>Agaricomycetes</taxon>
        <taxon>Cantharellales</taxon>
        <taxon>Ceratobasidiaceae</taxon>
        <taxon>Rhizoctonia</taxon>
    </lineage>
</organism>
<evidence type="ECO:0000313" key="2">
    <source>
        <dbReference type="Proteomes" id="UP000663831"/>
    </source>
</evidence>
<dbReference type="InterPro" id="IPR032675">
    <property type="entry name" value="LRR_dom_sf"/>
</dbReference>